<organism evidence="1 2">
    <name type="scientific">Roridomyces roridus</name>
    <dbReference type="NCBI Taxonomy" id="1738132"/>
    <lineage>
        <taxon>Eukaryota</taxon>
        <taxon>Fungi</taxon>
        <taxon>Dikarya</taxon>
        <taxon>Basidiomycota</taxon>
        <taxon>Agaricomycotina</taxon>
        <taxon>Agaricomycetes</taxon>
        <taxon>Agaricomycetidae</taxon>
        <taxon>Agaricales</taxon>
        <taxon>Marasmiineae</taxon>
        <taxon>Mycenaceae</taxon>
        <taxon>Roridomyces</taxon>
    </lineage>
</organism>
<evidence type="ECO:0000313" key="2">
    <source>
        <dbReference type="Proteomes" id="UP001221142"/>
    </source>
</evidence>
<dbReference type="EMBL" id="JARKIF010000010">
    <property type="protein sequence ID" value="KAJ7628428.1"/>
    <property type="molecule type" value="Genomic_DNA"/>
</dbReference>
<name>A0AAD7BRC8_9AGAR</name>
<proteinExistence type="predicted"/>
<accession>A0AAD7BRC8</accession>
<sequence length="72" mass="8110">DLSSLHWPLTHGHPGLHTSCLPPPHHPHYHCPRHRLSPRVLELLTSSCPVKSGAVGQVELQVYKELPQTRRS</sequence>
<feature type="non-terminal residue" evidence="1">
    <location>
        <position position="1"/>
    </location>
</feature>
<dbReference type="AlphaFoldDB" id="A0AAD7BRC8"/>
<comment type="caution">
    <text evidence="1">The sequence shown here is derived from an EMBL/GenBank/DDBJ whole genome shotgun (WGS) entry which is preliminary data.</text>
</comment>
<reference evidence="1" key="1">
    <citation type="submission" date="2023-03" db="EMBL/GenBank/DDBJ databases">
        <title>Massive genome expansion in bonnet fungi (Mycena s.s.) driven by repeated elements and novel gene families across ecological guilds.</title>
        <authorList>
            <consortium name="Lawrence Berkeley National Laboratory"/>
            <person name="Harder C.B."/>
            <person name="Miyauchi S."/>
            <person name="Viragh M."/>
            <person name="Kuo A."/>
            <person name="Thoen E."/>
            <person name="Andreopoulos B."/>
            <person name="Lu D."/>
            <person name="Skrede I."/>
            <person name="Drula E."/>
            <person name="Henrissat B."/>
            <person name="Morin E."/>
            <person name="Kohler A."/>
            <person name="Barry K."/>
            <person name="LaButti K."/>
            <person name="Morin E."/>
            <person name="Salamov A."/>
            <person name="Lipzen A."/>
            <person name="Mereny Z."/>
            <person name="Hegedus B."/>
            <person name="Baldrian P."/>
            <person name="Stursova M."/>
            <person name="Weitz H."/>
            <person name="Taylor A."/>
            <person name="Grigoriev I.V."/>
            <person name="Nagy L.G."/>
            <person name="Martin F."/>
            <person name="Kauserud H."/>
        </authorList>
    </citation>
    <scope>NUCLEOTIDE SEQUENCE</scope>
    <source>
        <strain evidence="1">9284</strain>
    </source>
</reference>
<evidence type="ECO:0000313" key="1">
    <source>
        <dbReference type="EMBL" id="KAJ7628428.1"/>
    </source>
</evidence>
<protein>
    <submittedName>
        <fullName evidence="1">Uncharacterized protein</fullName>
    </submittedName>
</protein>
<dbReference type="Proteomes" id="UP001221142">
    <property type="component" value="Unassembled WGS sequence"/>
</dbReference>
<gene>
    <name evidence="1" type="ORF">FB45DRAFT_1059202</name>
</gene>
<keyword evidence="2" id="KW-1185">Reference proteome</keyword>